<gene>
    <name evidence="1" type="ORF">BEI61_03988</name>
</gene>
<evidence type="ECO:0000313" key="2">
    <source>
        <dbReference type="Proteomes" id="UP000094067"/>
    </source>
</evidence>
<protein>
    <submittedName>
        <fullName evidence="1">Uncharacterized protein</fullName>
    </submittedName>
</protein>
<accession>A0A1E3A363</accession>
<proteinExistence type="predicted"/>
<sequence length="69" mass="8308">MRIQKIICDRCGHEIQDKRSCIIYPQIIEAESRDIMETQPYAAEMNRDYCEKCLTEVMDFLHKKQVRKN</sequence>
<dbReference type="AlphaFoldDB" id="A0A1E3A363"/>
<organism evidence="1 2">
    <name type="scientific">Eisenbergiella tayi</name>
    <dbReference type="NCBI Taxonomy" id="1432052"/>
    <lineage>
        <taxon>Bacteria</taxon>
        <taxon>Bacillati</taxon>
        <taxon>Bacillota</taxon>
        <taxon>Clostridia</taxon>
        <taxon>Lachnospirales</taxon>
        <taxon>Lachnospiraceae</taxon>
        <taxon>Eisenbergiella</taxon>
    </lineage>
</organism>
<evidence type="ECO:0000313" key="1">
    <source>
        <dbReference type="EMBL" id="ODM03194.1"/>
    </source>
</evidence>
<name>A0A1E3A363_9FIRM</name>
<dbReference type="Proteomes" id="UP000094067">
    <property type="component" value="Unassembled WGS sequence"/>
</dbReference>
<reference evidence="1 2" key="1">
    <citation type="submission" date="2016-07" db="EMBL/GenBank/DDBJ databases">
        <title>Characterization of isolates of Eisenbergiella tayi derived from blood cultures, using whole genome sequencing.</title>
        <authorList>
            <person name="Burdz T."/>
            <person name="Wiebe D."/>
            <person name="Huynh C."/>
            <person name="Bernard K."/>
        </authorList>
    </citation>
    <scope>NUCLEOTIDE SEQUENCE [LARGE SCALE GENOMIC DNA]</scope>
    <source>
        <strain evidence="1 2">NML 110608</strain>
    </source>
</reference>
<dbReference type="EMBL" id="MCGH01000003">
    <property type="protein sequence ID" value="ODM03194.1"/>
    <property type="molecule type" value="Genomic_DNA"/>
</dbReference>
<comment type="caution">
    <text evidence="1">The sequence shown here is derived from an EMBL/GenBank/DDBJ whole genome shotgun (WGS) entry which is preliminary data.</text>
</comment>